<feature type="signal peptide" evidence="2">
    <location>
        <begin position="1"/>
        <end position="24"/>
    </location>
</feature>
<keyword evidence="4" id="KW-1185">Reference proteome</keyword>
<evidence type="ECO:0008006" key="5">
    <source>
        <dbReference type="Google" id="ProtNLM"/>
    </source>
</evidence>
<dbReference type="Proteomes" id="UP000199004">
    <property type="component" value="Unassembled WGS sequence"/>
</dbReference>
<dbReference type="EMBL" id="FNIC01000004">
    <property type="protein sequence ID" value="SDN72945.1"/>
    <property type="molecule type" value="Genomic_DNA"/>
</dbReference>
<reference evidence="3 4" key="1">
    <citation type="submission" date="2016-10" db="EMBL/GenBank/DDBJ databases">
        <authorList>
            <person name="de Groot N.N."/>
        </authorList>
    </citation>
    <scope>NUCLEOTIDE SEQUENCE [LARGE SCALE GENOMIC DNA]</scope>
    <source>
        <strain evidence="3 4">CGMCC 1.11147</strain>
    </source>
</reference>
<organism evidence="3 4">
    <name type="scientific">Nocardioides szechwanensis</name>
    <dbReference type="NCBI Taxonomy" id="1005944"/>
    <lineage>
        <taxon>Bacteria</taxon>
        <taxon>Bacillati</taxon>
        <taxon>Actinomycetota</taxon>
        <taxon>Actinomycetes</taxon>
        <taxon>Propionibacteriales</taxon>
        <taxon>Nocardioidaceae</taxon>
        <taxon>Nocardioides</taxon>
    </lineage>
</organism>
<dbReference type="PROSITE" id="PS51257">
    <property type="entry name" value="PROKAR_LIPOPROTEIN"/>
    <property type="match status" value="1"/>
</dbReference>
<feature type="chain" id="PRO_5038926419" description="DUF3558 domain-containing protein" evidence="2">
    <location>
        <begin position="25"/>
        <end position="209"/>
    </location>
</feature>
<evidence type="ECO:0000313" key="4">
    <source>
        <dbReference type="Proteomes" id="UP000199004"/>
    </source>
</evidence>
<gene>
    <name evidence="3" type="ORF">SAMN05192576_2653</name>
</gene>
<evidence type="ECO:0000256" key="1">
    <source>
        <dbReference type="SAM" id="MobiDB-lite"/>
    </source>
</evidence>
<evidence type="ECO:0000256" key="2">
    <source>
        <dbReference type="SAM" id="SignalP"/>
    </source>
</evidence>
<name>A0A1H0DS11_9ACTN</name>
<feature type="compositionally biased region" description="Low complexity" evidence="1">
    <location>
        <begin position="41"/>
        <end position="59"/>
    </location>
</feature>
<feature type="region of interest" description="Disordered" evidence="1">
    <location>
        <begin position="27"/>
        <end position="82"/>
    </location>
</feature>
<accession>A0A1H0DS11</accession>
<proteinExistence type="predicted"/>
<evidence type="ECO:0000313" key="3">
    <source>
        <dbReference type="EMBL" id="SDN72945.1"/>
    </source>
</evidence>
<keyword evidence="2" id="KW-0732">Signal</keyword>
<dbReference type="AlphaFoldDB" id="A0A1H0DS11"/>
<dbReference type="STRING" id="1005944.SAMN05192576_2653"/>
<protein>
    <recommendedName>
        <fullName evidence="5">DUF3558 domain-containing protein</fullName>
    </recommendedName>
</protein>
<sequence length="209" mass="21448">MRPSPTWRRPAGVLLGLVVGIALTACSGDTPAASGDRSSDEPSTTPSSPATGTPTSAPSEPEPPATSVPPSETQSGPDPVCGGLTLDVVRDVLGPQTRSYLAEVDYCIFAAPRHQPPTLIVSAIPTLGDPAEFAQQARDFCASDVTDVPDVGDTAWVCLSPAAGPQGVVVADDAFVELDLTSGDDQADLASLLELVLYVEVPTGLEIPE</sequence>